<dbReference type="InterPro" id="IPR044275">
    <property type="entry name" value="KRP"/>
</dbReference>
<dbReference type="OrthoDB" id="6373236at2759"/>
<dbReference type="EMBL" id="BJWL01000009">
    <property type="protein sequence ID" value="GFY93818.1"/>
    <property type="molecule type" value="Genomic_DNA"/>
</dbReference>
<comment type="similarity">
    <text evidence="2">Belongs to the CDI family. ICK/KRP subfamily.</text>
</comment>
<keyword evidence="4" id="KW-0131">Cell cycle</keyword>
<protein>
    <submittedName>
        <fullName evidence="7">Cyclin-dependent kinase inhibitor family protein</fullName>
    </submittedName>
</protein>
<accession>A0A7J0F5X1</accession>
<evidence type="ECO:0000313" key="9">
    <source>
        <dbReference type="Proteomes" id="UP000585474"/>
    </source>
</evidence>
<dbReference type="Proteomes" id="UP000585474">
    <property type="component" value="Unassembled WGS sequence"/>
</dbReference>
<feature type="region of interest" description="Disordered" evidence="5">
    <location>
        <begin position="16"/>
        <end position="77"/>
    </location>
</feature>
<dbReference type="Pfam" id="PF02234">
    <property type="entry name" value="CDI"/>
    <property type="match status" value="1"/>
</dbReference>
<keyword evidence="3" id="KW-0649">Protein kinase inhibitor</keyword>
<dbReference type="GO" id="GO:0005654">
    <property type="term" value="C:nucleoplasm"/>
    <property type="evidence" value="ECO:0007669"/>
    <property type="project" value="UniProtKB-SubCell"/>
</dbReference>
<evidence type="ECO:0000313" key="8">
    <source>
        <dbReference type="EMBL" id="GFY93818.1"/>
    </source>
</evidence>
<feature type="compositionally biased region" description="Polar residues" evidence="5">
    <location>
        <begin position="132"/>
        <end position="149"/>
    </location>
</feature>
<name>A0A7J0F5X1_9ERIC</name>
<reference evidence="7 9" key="1">
    <citation type="submission" date="2019-07" db="EMBL/GenBank/DDBJ databases">
        <title>De Novo Assembly of kiwifruit Actinidia rufa.</title>
        <authorList>
            <person name="Sugita-Konishi S."/>
            <person name="Sato K."/>
            <person name="Mori E."/>
            <person name="Abe Y."/>
            <person name="Kisaki G."/>
            <person name="Hamano K."/>
            <person name="Suezawa K."/>
            <person name="Otani M."/>
            <person name="Fukuda T."/>
            <person name="Manabe T."/>
            <person name="Gomi K."/>
            <person name="Tabuchi M."/>
            <person name="Akimitsu K."/>
            <person name="Kataoka I."/>
        </authorList>
    </citation>
    <scope>NUCLEOTIDE SEQUENCE [LARGE SCALE GENOMIC DNA]</scope>
    <source>
        <strain evidence="9">cv. Fuchu</strain>
        <strain evidence="7">Fuchu</strain>
    </source>
</reference>
<comment type="caution">
    <text evidence="7">The sequence shown here is derived from an EMBL/GenBank/DDBJ whole genome shotgun (WGS) entry which is preliminary data.</text>
</comment>
<dbReference type="InterPro" id="IPR003175">
    <property type="entry name" value="CDI_dom"/>
</dbReference>
<evidence type="ECO:0000259" key="6">
    <source>
        <dbReference type="Pfam" id="PF02234"/>
    </source>
</evidence>
<comment type="subcellular location">
    <subcellularLocation>
        <location evidence="1">Nucleus</location>
        <location evidence="1">Nucleoplasm</location>
    </subcellularLocation>
</comment>
<feature type="compositionally biased region" description="Low complexity" evidence="5">
    <location>
        <begin position="16"/>
        <end position="27"/>
    </location>
</feature>
<evidence type="ECO:0000256" key="4">
    <source>
        <dbReference type="ARBA" id="ARBA00023306"/>
    </source>
</evidence>
<organism evidence="7 9">
    <name type="scientific">Actinidia rufa</name>
    <dbReference type="NCBI Taxonomy" id="165716"/>
    <lineage>
        <taxon>Eukaryota</taxon>
        <taxon>Viridiplantae</taxon>
        <taxon>Streptophyta</taxon>
        <taxon>Embryophyta</taxon>
        <taxon>Tracheophyta</taxon>
        <taxon>Spermatophyta</taxon>
        <taxon>Magnoliopsida</taxon>
        <taxon>eudicotyledons</taxon>
        <taxon>Gunneridae</taxon>
        <taxon>Pentapetalae</taxon>
        <taxon>asterids</taxon>
        <taxon>Ericales</taxon>
        <taxon>Actinidiaceae</taxon>
        <taxon>Actinidia</taxon>
    </lineage>
</organism>
<dbReference type="GO" id="GO:0051726">
    <property type="term" value="P:regulation of cell cycle"/>
    <property type="evidence" value="ECO:0007669"/>
    <property type="project" value="InterPro"/>
</dbReference>
<evidence type="ECO:0000256" key="5">
    <source>
        <dbReference type="SAM" id="MobiDB-lite"/>
    </source>
</evidence>
<proteinExistence type="inferred from homology"/>
<dbReference type="EMBL" id="BJWL01000009">
    <property type="protein sequence ID" value="GFY93816.1"/>
    <property type="molecule type" value="Genomic_DNA"/>
</dbReference>
<keyword evidence="9" id="KW-1185">Reference proteome</keyword>
<feature type="compositionally biased region" description="Polar residues" evidence="5">
    <location>
        <begin position="52"/>
        <end position="66"/>
    </location>
</feature>
<sequence>MEVAHVGVRKRAPALAMPDAAAASSGPAKRRKVGGGELEISSPLIHIRSRSRGTPENSDSPATSENSGHRKISKYPCSSPISDRVPASCCSSNASTVLAKERLKIGDLEDDGVQIEASWTCNFDNRSRRETTPSSELQSESGELDSTPSPIEANSLCRLLATKAPLETELDEFFIAAEKDLQKRFTEKYNYDIVKDVPLEGRYEWVSLKP</sequence>
<evidence type="ECO:0000256" key="2">
    <source>
        <dbReference type="ARBA" id="ARBA00010274"/>
    </source>
</evidence>
<dbReference type="InterPro" id="IPR044898">
    <property type="entry name" value="CDI_dom_sf"/>
</dbReference>
<dbReference type="GO" id="GO:0004861">
    <property type="term" value="F:cyclin-dependent protein serine/threonine kinase inhibitor activity"/>
    <property type="evidence" value="ECO:0007669"/>
    <property type="project" value="InterPro"/>
</dbReference>
<gene>
    <name evidence="7" type="ORF">Acr_09g0002620</name>
    <name evidence="8" type="ORF">Acr_09g0002640</name>
</gene>
<evidence type="ECO:0000313" key="7">
    <source>
        <dbReference type="EMBL" id="GFY93816.1"/>
    </source>
</evidence>
<dbReference type="PANTHER" id="PTHR46776">
    <property type="entry name" value="CYCLIN-DEPENDENT KINASE INHIBITOR 4-RELATED"/>
    <property type="match status" value="1"/>
</dbReference>
<dbReference type="Gene3D" id="4.10.365.10">
    <property type="entry name" value="p27"/>
    <property type="match status" value="1"/>
</dbReference>
<dbReference type="AlphaFoldDB" id="A0A7J0F5X1"/>
<feature type="region of interest" description="Disordered" evidence="5">
    <location>
        <begin position="125"/>
        <end position="150"/>
    </location>
</feature>
<evidence type="ECO:0000256" key="1">
    <source>
        <dbReference type="ARBA" id="ARBA00004642"/>
    </source>
</evidence>
<feature type="domain" description="Cyclin-dependent kinase inhibitor" evidence="6">
    <location>
        <begin position="167"/>
        <end position="208"/>
    </location>
</feature>
<evidence type="ECO:0000256" key="3">
    <source>
        <dbReference type="ARBA" id="ARBA00023013"/>
    </source>
</evidence>